<evidence type="ECO:0000256" key="2">
    <source>
        <dbReference type="ARBA" id="ARBA00022786"/>
    </source>
</evidence>
<evidence type="ECO:0000259" key="5">
    <source>
        <dbReference type="PROSITE" id="PS50127"/>
    </source>
</evidence>
<evidence type="ECO:0000313" key="7">
    <source>
        <dbReference type="Proteomes" id="UP000193642"/>
    </source>
</evidence>
<evidence type="ECO:0000256" key="1">
    <source>
        <dbReference type="ARBA" id="ARBA00022679"/>
    </source>
</evidence>
<keyword evidence="4" id="KW-0067">ATP-binding</keyword>
<dbReference type="OrthoDB" id="9978460at2759"/>
<keyword evidence="1" id="KW-0808">Transferase</keyword>
<dbReference type="GO" id="GO:0005524">
    <property type="term" value="F:ATP binding"/>
    <property type="evidence" value="ECO:0007669"/>
    <property type="project" value="UniProtKB-UniRule"/>
</dbReference>
<sequence>MATRRIQRELADLSNTPSDQFTAGPASDNDLLIWEAKLTGPATSAYAGGVFSVNLTFSSDYPSNHQRHVKFNTKIYHPNVDEDGSICIGVLKPDVWKPSNKIVDILHSLILILEEPNADDAINTSVAEVMNNPAGGKEKFEKTVKEWIKKYC</sequence>
<dbReference type="InterPro" id="IPR050113">
    <property type="entry name" value="Ub_conjugating_enzyme"/>
</dbReference>
<dbReference type="Pfam" id="PF00179">
    <property type="entry name" value="UQ_con"/>
    <property type="match status" value="1"/>
</dbReference>
<feature type="domain" description="UBC core" evidence="5">
    <location>
        <begin position="1"/>
        <end position="152"/>
    </location>
</feature>
<name>A0A1Y2BXE5_9FUNG</name>
<accession>A0A1Y2BXE5</accession>
<dbReference type="GO" id="GO:0016740">
    <property type="term" value="F:transferase activity"/>
    <property type="evidence" value="ECO:0007669"/>
    <property type="project" value="UniProtKB-KW"/>
</dbReference>
<dbReference type="STRING" id="329046.A0A1Y2BXE5"/>
<dbReference type="SMART" id="SM00212">
    <property type="entry name" value="UBCc"/>
    <property type="match status" value="1"/>
</dbReference>
<feature type="active site" description="Glycyl thioester intermediate" evidence="3">
    <location>
        <position position="87"/>
    </location>
</feature>
<organism evidence="6 7">
    <name type="scientific">Rhizoclosmatium globosum</name>
    <dbReference type="NCBI Taxonomy" id="329046"/>
    <lineage>
        <taxon>Eukaryota</taxon>
        <taxon>Fungi</taxon>
        <taxon>Fungi incertae sedis</taxon>
        <taxon>Chytridiomycota</taxon>
        <taxon>Chytridiomycota incertae sedis</taxon>
        <taxon>Chytridiomycetes</taxon>
        <taxon>Chytridiales</taxon>
        <taxon>Chytriomycetaceae</taxon>
        <taxon>Rhizoclosmatium</taxon>
    </lineage>
</organism>
<dbReference type="AlphaFoldDB" id="A0A1Y2BXE5"/>
<dbReference type="Proteomes" id="UP000193642">
    <property type="component" value="Unassembled WGS sequence"/>
</dbReference>
<dbReference type="PANTHER" id="PTHR24067">
    <property type="entry name" value="UBIQUITIN-CONJUGATING ENZYME E2"/>
    <property type="match status" value="1"/>
</dbReference>
<keyword evidence="2 4" id="KW-0833">Ubl conjugation pathway</keyword>
<protein>
    <submittedName>
        <fullName evidence="6">Ubiquitin-conjugating enzyme</fullName>
    </submittedName>
</protein>
<proteinExistence type="inferred from homology"/>
<dbReference type="InterPro" id="IPR023313">
    <property type="entry name" value="UBQ-conjugating_AS"/>
</dbReference>
<comment type="similarity">
    <text evidence="4">Belongs to the ubiquitin-conjugating enzyme family.</text>
</comment>
<dbReference type="SUPFAM" id="SSF54495">
    <property type="entry name" value="UBC-like"/>
    <property type="match status" value="1"/>
</dbReference>
<evidence type="ECO:0000256" key="3">
    <source>
        <dbReference type="PROSITE-ProRule" id="PRU10133"/>
    </source>
</evidence>
<evidence type="ECO:0000256" key="4">
    <source>
        <dbReference type="RuleBase" id="RU362109"/>
    </source>
</evidence>
<comment type="caution">
    <text evidence="6">The sequence shown here is derived from an EMBL/GenBank/DDBJ whole genome shotgun (WGS) entry which is preliminary data.</text>
</comment>
<gene>
    <name evidence="6" type="ORF">BCR33DRAFT_720240</name>
</gene>
<dbReference type="InterPro" id="IPR016135">
    <property type="entry name" value="UBQ-conjugating_enzyme/RWD"/>
</dbReference>
<dbReference type="InterPro" id="IPR000608">
    <property type="entry name" value="UBC"/>
</dbReference>
<dbReference type="EMBL" id="MCGO01000040">
    <property type="protein sequence ID" value="ORY39416.1"/>
    <property type="molecule type" value="Genomic_DNA"/>
</dbReference>
<keyword evidence="4" id="KW-0547">Nucleotide-binding</keyword>
<dbReference type="PROSITE" id="PS00183">
    <property type="entry name" value="UBC_1"/>
    <property type="match status" value="1"/>
</dbReference>
<evidence type="ECO:0000313" key="6">
    <source>
        <dbReference type="EMBL" id="ORY39416.1"/>
    </source>
</evidence>
<reference evidence="6 7" key="1">
    <citation type="submission" date="2016-07" db="EMBL/GenBank/DDBJ databases">
        <title>Pervasive Adenine N6-methylation of Active Genes in Fungi.</title>
        <authorList>
            <consortium name="DOE Joint Genome Institute"/>
            <person name="Mondo S.J."/>
            <person name="Dannebaum R.O."/>
            <person name="Kuo R.C."/>
            <person name="Labutti K."/>
            <person name="Haridas S."/>
            <person name="Kuo A."/>
            <person name="Salamov A."/>
            <person name="Ahrendt S.R."/>
            <person name="Lipzen A."/>
            <person name="Sullivan W."/>
            <person name="Andreopoulos W.B."/>
            <person name="Clum A."/>
            <person name="Lindquist E."/>
            <person name="Daum C."/>
            <person name="Ramamoorthy G.K."/>
            <person name="Gryganskyi A."/>
            <person name="Culley D."/>
            <person name="Magnuson J.K."/>
            <person name="James T.Y."/>
            <person name="O'Malley M.A."/>
            <person name="Stajich J.E."/>
            <person name="Spatafora J.W."/>
            <person name="Visel A."/>
            <person name="Grigoriev I.V."/>
        </authorList>
    </citation>
    <scope>NUCLEOTIDE SEQUENCE [LARGE SCALE GENOMIC DNA]</scope>
    <source>
        <strain evidence="6 7">JEL800</strain>
    </source>
</reference>
<dbReference type="PROSITE" id="PS50127">
    <property type="entry name" value="UBC_2"/>
    <property type="match status" value="1"/>
</dbReference>
<dbReference type="Gene3D" id="3.10.110.10">
    <property type="entry name" value="Ubiquitin Conjugating Enzyme"/>
    <property type="match status" value="1"/>
</dbReference>
<keyword evidence="7" id="KW-1185">Reference proteome</keyword>